<evidence type="ECO:0000256" key="8">
    <source>
        <dbReference type="SAM" id="Phobius"/>
    </source>
</evidence>
<evidence type="ECO:0000313" key="9">
    <source>
        <dbReference type="Ensembl" id="ENSSSUP00005003167.1"/>
    </source>
</evidence>
<keyword evidence="3 8" id="KW-0812">Transmembrane</keyword>
<proteinExistence type="predicted"/>
<protein>
    <submittedName>
        <fullName evidence="9">Membrane bound O-acyltransferase domain containing 4</fullName>
    </submittedName>
</protein>
<evidence type="ECO:0000256" key="2">
    <source>
        <dbReference type="ARBA" id="ARBA00022679"/>
    </source>
</evidence>
<dbReference type="Pfam" id="PF03062">
    <property type="entry name" value="MBOAT"/>
    <property type="match status" value="1"/>
</dbReference>
<keyword evidence="10" id="KW-1185">Reference proteome</keyword>
<dbReference type="OMA" id="MDWLQLF"/>
<dbReference type="OrthoDB" id="286734at2759"/>
<organism evidence="9 10">
    <name type="scientific">Suricata suricatta</name>
    <name type="common">Meerkat</name>
    <dbReference type="NCBI Taxonomy" id="37032"/>
    <lineage>
        <taxon>Eukaryota</taxon>
        <taxon>Metazoa</taxon>
        <taxon>Chordata</taxon>
        <taxon>Craniata</taxon>
        <taxon>Vertebrata</taxon>
        <taxon>Euteleostomi</taxon>
        <taxon>Mammalia</taxon>
        <taxon>Eutheria</taxon>
        <taxon>Laurasiatheria</taxon>
        <taxon>Carnivora</taxon>
        <taxon>Feliformia</taxon>
        <taxon>Herpestidae</taxon>
        <taxon>Suricata</taxon>
    </lineage>
</organism>
<evidence type="ECO:0000256" key="7">
    <source>
        <dbReference type="ARBA" id="ARBA00023315"/>
    </source>
</evidence>
<dbReference type="Ensembl" id="ENSSSUT00005003675.1">
    <property type="protein sequence ID" value="ENSSSUP00005003167.1"/>
    <property type="gene ID" value="ENSSSUG00005002115.1"/>
</dbReference>
<reference evidence="9" key="3">
    <citation type="submission" date="2025-09" db="UniProtKB">
        <authorList>
            <consortium name="Ensembl"/>
        </authorList>
    </citation>
    <scope>IDENTIFICATION</scope>
</reference>
<dbReference type="InterPro" id="IPR004299">
    <property type="entry name" value="MBOAT_fam"/>
</dbReference>
<evidence type="ECO:0000256" key="3">
    <source>
        <dbReference type="ARBA" id="ARBA00022692"/>
    </source>
</evidence>
<sequence length="435" mass="48927">MDWLQLFLLHPVSLYQGAAFPFALLFNYLCAMDSFSTSARYLLLLAGGGALAWAAMGSFAVLVLLPALCAGVLISSLGPQDVHRWAFSFQMSWQTLCHLGLHYTEYYLQERPSGRFYITLSSLMLLTQRVTSLSLDICEGKVKAASRGIRGRSSIPEHLWKALPYFSYLLFFPALLGGSLCSFQRFQARVQGSSSLGPRCSLWALTWRGLQILGLECLKAVLRTVVGAGEGLSDCLQLQCICVMWSTAGLFKLTYYSCWILDDALLRAAGFGPELSQSPAGEGYTSDADIWTLETTHRISLFTRKWNQSTAEWLRRLVFQQGGARPLLQTFAFSAWWHGLHPGQVFGFLCWALMVQADYLIHTFANLSIRSRPMRLLYRIVTWAHTQLIIAYIMLAVEGRSLSSLWLLCNSYNSVFPVVYCILLFLLAKRKHTLN</sequence>
<keyword evidence="7" id="KW-0012">Acyltransferase</keyword>
<dbReference type="GO" id="GO:0005789">
    <property type="term" value="C:endoplasmic reticulum membrane"/>
    <property type="evidence" value="ECO:0007669"/>
    <property type="project" value="UniProtKB-SubCell"/>
</dbReference>
<keyword evidence="2" id="KW-0808">Transferase</keyword>
<comment type="subcellular location">
    <subcellularLocation>
        <location evidence="1">Endoplasmic reticulum membrane</location>
        <topology evidence="1">Multi-pass membrane protein</topology>
    </subcellularLocation>
</comment>
<evidence type="ECO:0000313" key="10">
    <source>
        <dbReference type="Proteomes" id="UP000472268"/>
    </source>
</evidence>
<keyword evidence="4" id="KW-0256">Endoplasmic reticulum</keyword>
<dbReference type="GO" id="GO:0030258">
    <property type="term" value="P:lipid modification"/>
    <property type="evidence" value="ECO:0007669"/>
    <property type="project" value="TreeGrafter"/>
</dbReference>
<reference evidence="9" key="2">
    <citation type="submission" date="2025-08" db="UniProtKB">
        <authorList>
            <consortium name="Ensembl"/>
        </authorList>
    </citation>
    <scope>IDENTIFICATION</scope>
</reference>
<dbReference type="Proteomes" id="UP000472268">
    <property type="component" value="Chromosome 1"/>
</dbReference>
<dbReference type="InterPro" id="IPR049941">
    <property type="entry name" value="LPLAT_7/PORCN-like"/>
</dbReference>
<feature type="transmembrane region" description="Helical" evidence="8">
    <location>
        <begin position="41"/>
        <end position="74"/>
    </location>
</feature>
<reference evidence="9 10" key="1">
    <citation type="submission" date="2019-05" db="EMBL/GenBank/DDBJ databases">
        <title>A Chromosome-scale Meerkat (S. suricatta) Genome Assembly.</title>
        <authorList>
            <person name="Dudchenko O."/>
            <person name="Lieberman Aiden E."/>
            <person name="Tung J."/>
            <person name="Barreiro L.B."/>
            <person name="Clutton-Brock T.H."/>
        </authorList>
    </citation>
    <scope>NUCLEOTIDE SEQUENCE [LARGE SCALE GENOMIC DNA]</scope>
</reference>
<keyword evidence="6 8" id="KW-0472">Membrane</keyword>
<dbReference type="PANTHER" id="PTHR13906:SF3">
    <property type="entry name" value="GHRELIN O-ACYLTRANSFERASE"/>
    <property type="match status" value="1"/>
</dbReference>
<dbReference type="PANTHER" id="PTHR13906">
    <property type="entry name" value="PORCUPINE"/>
    <property type="match status" value="1"/>
</dbReference>
<feature type="transmembrane region" description="Helical" evidence="8">
    <location>
        <begin position="376"/>
        <end position="397"/>
    </location>
</feature>
<accession>A0A673SQN2</accession>
<evidence type="ECO:0000256" key="4">
    <source>
        <dbReference type="ARBA" id="ARBA00022824"/>
    </source>
</evidence>
<dbReference type="AlphaFoldDB" id="A0A673SQN2"/>
<name>A0A673SQN2_SURSU</name>
<dbReference type="CTD" id="619373"/>
<feature type="transmembrane region" description="Helical" evidence="8">
    <location>
        <begin position="403"/>
        <end position="428"/>
    </location>
</feature>
<evidence type="ECO:0000256" key="5">
    <source>
        <dbReference type="ARBA" id="ARBA00022989"/>
    </source>
</evidence>
<evidence type="ECO:0000256" key="1">
    <source>
        <dbReference type="ARBA" id="ARBA00004477"/>
    </source>
</evidence>
<dbReference type="RefSeq" id="XP_029792380.1">
    <property type="nucleotide sequence ID" value="XM_029936520.1"/>
</dbReference>
<dbReference type="GO" id="GO:0016412">
    <property type="term" value="F:serine O-acyltransferase activity"/>
    <property type="evidence" value="ECO:0007669"/>
    <property type="project" value="TreeGrafter"/>
</dbReference>
<feature type="transmembrane region" description="Helical" evidence="8">
    <location>
        <begin position="12"/>
        <end position="29"/>
    </location>
</feature>
<keyword evidence="5 8" id="KW-1133">Transmembrane helix</keyword>
<evidence type="ECO:0000256" key="6">
    <source>
        <dbReference type="ARBA" id="ARBA00023136"/>
    </source>
</evidence>
<dbReference type="GeneID" id="115289349"/>
<gene>
    <name evidence="9" type="primary">MBOAT4</name>
</gene>